<keyword evidence="4" id="KW-1185">Reference proteome</keyword>
<feature type="compositionally biased region" description="Basic residues" evidence="1">
    <location>
        <begin position="134"/>
        <end position="146"/>
    </location>
</feature>
<accession>A0A553PQZ2</accession>
<dbReference type="OrthoDB" id="6338610at2759"/>
<dbReference type="AlphaFoldDB" id="A0A553PQZ2"/>
<comment type="caution">
    <text evidence="3">The sequence shown here is derived from an EMBL/GenBank/DDBJ whole genome shotgun (WGS) entry which is preliminary data.</text>
</comment>
<dbReference type="EMBL" id="VCGU01000002">
    <property type="protein sequence ID" value="TRY80096.1"/>
    <property type="molecule type" value="Genomic_DNA"/>
</dbReference>
<feature type="transmembrane region" description="Helical" evidence="2">
    <location>
        <begin position="97"/>
        <end position="114"/>
    </location>
</feature>
<evidence type="ECO:0000256" key="2">
    <source>
        <dbReference type="SAM" id="Phobius"/>
    </source>
</evidence>
<feature type="region of interest" description="Disordered" evidence="1">
    <location>
        <begin position="121"/>
        <end position="146"/>
    </location>
</feature>
<name>A0A553PQZ2_TIGCA</name>
<dbReference type="Pfam" id="PF14934">
    <property type="entry name" value="TMEM254"/>
    <property type="match status" value="1"/>
</dbReference>
<dbReference type="Proteomes" id="UP000318571">
    <property type="component" value="Chromosome 6"/>
</dbReference>
<sequence length="146" mass="16761">MKVPSNFFKYTHPAITFVIVFGLFYCVALMAYLPKFLTIGSHLGPLGTALENYATNNQEYTRRVFHIIMAVHAAEALLALALALFWRQLTIGTSLKWTFSVFINGYFSLRYLFWPQLTSNHQTTKADPKDSQKAKRSRPAKGKRFY</sequence>
<keyword evidence="2" id="KW-1133">Transmembrane helix</keyword>
<keyword evidence="2" id="KW-0812">Transmembrane</keyword>
<gene>
    <name evidence="3" type="ORF">TCAL_17095</name>
</gene>
<proteinExistence type="predicted"/>
<keyword evidence="2" id="KW-0472">Membrane</keyword>
<organism evidence="3 4">
    <name type="scientific">Tigriopus californicus</name>
    <name type="common">Marine copepod</name>
    <dbReference type="NCBI Taxonomy" id="6832"/>
    <lineage>
        <taxon>Eukaryota</taxon>
        <taxon>Metazoa</taxon>
        <taxon>Ecdysozoa</taxon>
        <taxon>Arthropoda</taxon>
        <taxon>Crustacea</taxon>
        <taxon>Multicrustacea</taxon>
        <taxon>Hexanauplia</taxon>
        <taxon>Copepoda</taxon>
        <taxon>Harpacticoida</taxon>
        <taxon>Harpacticidae</taxon>
        <taxon>Tigriopus</taxon>
    </lineage>
</organism>
<reference evidence="3 4" key="1">
    <citation type="journal article" date="2018" name="Nat. Ecol. Evol.">
        <title>Genomic signatures of mitonuclear coevolution across populations of Tigriopus californicus.</title>
        <authorList>
            <person name="Barreto F.S."/>
            <person name="Watson E.T."/>
            <person name="Lima T.G."/>
            <person name="Willett C.S."/>
            <person name="Edmands S."/>
            <person name="Li W."/>
            <person name="Burton R.S."/>
        </authorList>
    </citation>
    <scope>NUCLEOTIDE SEQUENCE [LARGE SCALE GENOMIC DNA]</scope>
    <source>
        <strain evidence="3 4">San Diego</strain>
    </source>
</reference>
<feature type="transmembrane region" description="Helical" evidence="2">
    <location>
        <begin position="64"/>
        <end position="85"/>
    </location>
</feature>
<protein>
    <submittedName>
        <fullName evidence="3">Uncharacterized protein</fullName>
    </submittedName>
</protein>
<evidence type="ECO:0000313" key="3">
    <source>
        <dbReference type="EMBL" id="TRY80096.1"/>
    </source>
</evidence>
<feature type="transmembrane region" description="Helical" evidence="2">
    <location>
        <begin position="12"/>
        <end position="33"/>
    </location>
</feature>
<evidence type="ECO:0000256" key="1">
    <source>
        <dbReference type="SAM" id="MobiDB-lite"/>
    </source>
</evidence>
<feature type="compositionally biased region" description="Basic and acidic residues" evidence="1">
    <location>
        <begin position="124"/>
        <end position="133"/>
    </location>
</feature>
<evidence type="ECO:0000313" key="4">
    <source>
        <dbReference type="Proteomes" id="UP000318571"/>
    </source>
</evidence>
<dbReference type="InterPro" id="IPR028110">
    <property type="entry name" value="TMEM254"/>
</dbReference>